<dbReference type="AlphaFoldDB" id="A0A9W4RZR8"/>
<dbReference type="Proteomes" id="UP001152533">
    <property type="component" value="Unassembled WGS sequence"/>
</dbReference>
<keyword evidence="2" id="KW-1185">Reference proteome</keyword>
<dbReference type="InterPro" id="IPR038765">
    <property type="entry name" value="Papain-like_cys_pep_sf"/>
</dbReference>
<organism evidence="1 2">
    <name type="scientific">Colletotrichum noveboracense</name>
    <dbReference type="NCBI Taxonomy" id="2664923"/>
    <lineage>
        <taxon>Eukaryota</taxon>
        <taxon>Fungi</taxon>
        <taxon>Dikarya</taxon>
        <taxon>Ascomycota</taxon>
        <taxon>Pezizomycotina</taxon>
        <taxon>Sordariomycetes</taxon>
        <taxon>Hypocreomycetidae</taxon>
        <taxon>Glomerellales</taxon>
        <taxon>Glomerellaceae</taxon>
        <taxon>Colletotrichum</taxon>
        <taxon>Colletotrichum gloeosporioides species complex</taxon>
    </lineage>
</organism>
<protein>
    <recommendedName>
        <fullName evidence="3">Ubiquitin-like protease family profile domain-containing protein</fullName>
    </recommendedName>
</protein>
<name>A0A9W4RZR8_9PEZI</name>
<evidence type="ECO:0008006" key="3">
    <source>
        <dbReference type="Google" id="ProtNLM"/>
    </source>
</evidence>
<gene>
    <name evidence="1" type="ORF">CGXH109_LOCUS94806</name>
</gene>
<dbReference type="SUPFAM" id="SSF54001">
    <property type="entry name" value="Cysteine proteinases"/>
    <property type="match status" value="1"/>
</dbReference>
<evidence type="ECO:0000313" key="2">
    <source>
        <dbReference type="Proteomes" id="UP001152533"/>
    </source>
</evidence>
<proteinExistence type="predicted"/>
<reference evidence="1" key="1">
    <citation type="submission" date="2022-08" db="EMBL/GenBank/DDBJ databases">
        <authorList>
            <person name="Giroux E."/>
            <person name="Giroux E."/>
        </authorList>
    </citation>
    <scope>NUCLEOTIDE SEQUENCE</scope>
    <source>
        <strain evidence="1">H1091258</strain>
    </source>
</reference>
<dbReference type="EMBL" id="CAMGZC010000842">
    <property type="protein sequence ID" value="CAI0650316.1"/>
    <property type="molecule type" value="Genomic_DNA"/>
</dbReference>
<dbReference type="Gene3D" id="3.40.395.10">
    <property type="entry name" value="Adenoviral Proteinase, Chain A"/>
    <property type="match status" value="1"/>
</dbReference>
<evidence type="ECO:0000313" key="1">
    <source>
        <dbReference type="EMBL" id="CAI0650316.1"/>
    </source>
</evidence>
<comment type="caution">
    <text evidence="1">The sequence shown here is derived from an EMBL/GenBank/DDBJ whole genome shotgun (WGS) entry which is preliminary data.</text>
</comment>
<accession>A0A9W4RZR8</accession>
<sequence>MASSGRCSIIAPIHLADKQHWVLLRFDRRNDVVHVYDSLSPTGIDGQVRAFILLLITTLVMHDPVPTIHSCHCPLQAAEEDSGIARKVLCPVLDPTAKRISMDDWIQSHASVDTIKMELIQVKSLLKALCEQTTALPGIRSDQLANEFYAHRTAREALKVCIQVDPCLIRRLDASIERYSEFINKRAGACVFFGRAIFAIDATLGEMDGTGSDVEMLW</sequence>